<accession>A0A9P7ZAE0</accession>
<organism evidence="2 3">
    <name type="scientific">Calycina marina</name>
    <dbReference type="NCBI Taxonomy" id="1763456"/>
    <lineage>
        <taxon>Eukaryota</taxon>
        <taxon>Fungi</taxon>
        <taxon>Dikarya</taxon>
        <taxon>Ascomycota</taxon>
        <taxon>Pezizomycotina</taxon>
        <taxon>Leotiomycetes</taxon>
        <taxon>Helotiales</taxon>
        <taxon>Pezizellaceae</taxon>
        <taxon>Calycina</taxon>
    </lineage>
</organism>
<dbReference type="Proteomes" id="UP000887226">
    <property type="component" value="Unassembled WGS sequence"/>
</dbReference>
<evidence type="ECO:0000313" key="3">
    <source>
        <dbReference type="Proteomes" id="UP000887226"/>
    </source>
</evidence>
<evidence type="ECO:0000256" key="1">
    <source>
        <dbReference type="SAM" id="MobiDB-lite"/>
    </source>
</evidence>
<keyword evidence="3" id="KW-1185">Reference proteome</keyword>
<evidence type="ECO:0000313" key="2">
    <source>
        <dbReference type="EMBL" id="KAG9248291.1"/>
    </source>
</evidence>
<sequence length="445" mass="49504">MIVGQVAASPIKIGEQLTKEAVSKKCGPQTSEEPASFNAKVSNQGVDAVPPPAIRQSQGVDPVKELADWNGGWAPAPVEWEERAKFDNSYFFNYVYREWAPTLPVGNVNFDLNDPAFASGEWQVVNNQITAALVHPVSIPDLDNSDNQQAQLYGTGEEAIIKWNADEAARQNRIEGTQPLYPNLKNEIQFMDFGPHEHAPKVDCYLRPSQPSDTAQIAAIYNYYVQNSHVTEDQENITESAIQSLGAKLKQEKLPFIVVVKGNAPQSQHSCSGQPKVLILKGETVLGFALAHSSTYGFGGLRTGRSRFNVKAEVFVHHEYLRNKLGRSLMDKLLQCTSLHSGSNAYKWVNPDPSNLVYEVGGLIPLHTMSVSLVGPQTSRSKADDAEFRWKKEFLLSLLYQEQGMLKRASRTTKDGNIYCPTPMFLDNIIYTKYLTTEKEVPVRS</sequence>
<comment type="caution">
    <text evidence="2">The sequence shown here is derived from an EMBL/GenBank/DDBJ whole genome shotgun (WGS) entry which is preliminary data.</text>
</comment>
<gene>
    <name evidence="2" type="ORF">BJ878DRAFT_62765</name>
</gene>
<protein>
    <recommendedName>
        <fullName evidence="4">N-acetyltransferase domain-containing protein</fullName>
    </recommendedName>
</protein>
<dbReference type="AlphaFoldDB" id="A0A9P7ZAE0"/>
<dbReference type="Gene3D" id="3.40.630.30">
    <property type="match status" value="1"/>
</dbReference>
<name>A0A9P7ZAE0_9HELO</name>
<dbReference type="InterPro" id="IPR016181">
    <property type="entry name" value="Acyl_CoA_acyltransferase"/>
</dbReference>
<proteinExistence type="predicted"/>
<reference evidence="2" key="1">
    <citation type="journal article" date="2021" name="IMA Fungus">
        <title>Genomic characterization of three marine fungi, including Emericellopsis atlantica sp. nov. with signatures of a generalist lifestyle and marine biomass degradation.</title>
        <authorList>
            <person name="Hagestad O.C."/>
            <person name="Hou L."/>
            <person name="Andersen J.H."/>
            <person name="Hansen E.H."/>
            <person name="Altermark B."/>
            <person name="Li C."/>
            <person name="Kuhnert E."/>
            <person name="Cox R.J."/>
            <person name="Crous P.W."/>
            <person name="Spatafora J.W."/>
            <person name="Lail K."/>
            <person name="Amirebrahimi M."/>
            <person name="Lipzen A."/>
            <person name="Pangilinan J."/>
            <person name="Andreopoulos W."/>
            <person name="Hayes R.D."/>
            <person name="Ng V."/>
            <person name="Grigoriev I.V."/>
            <person name="Jackson S.A."/>
            <person name="Sutton T.D.S."/>
            <person name="Dobson A.D.W."/>
            <person name="Rama T."/>
        </authorList>
    </citation>
    <scope>NUCLEOTIDE SEQUENCE</scope>
    <source>
        <strain evidence="2">TRa3180A</strain>
    </source>
</reference>
<dbReference type="OrthoDB" id="2129362at2759"/>
<dbReference type="EMBL" id="MU253752">
    <property type="protein sequence ID" value="KAG9248291.1"/>
    <property type="molecule type" value="Genomic_DNA"/>
</dbReference>
<dbReference type="SUPFAM" id="SSF55729">
    <property type="entry name" value="Acyl-CoA N-acyltransferases (Nat)"/>
    <property type="match status" value="1"/>
</dbReference>
<evidence type="ECO:0008006" key="4">
    <source>
        <dbReference type="Google" id="ProtNLM"/>
    </source>
</evidence>
<feature type="compositionally biased region" description="Polar residues" evidence="1">
    <location>
        <begin position="28"/>
        <end position="45"/>
    </location>
</feature>
<feature type="region of interest" description="Disordered" evidence="1">
    <location>
        <begin position="26"/>
        <end position="47"/>
    </location>
</feature>